<evidence type="ECO:0000313" key="2">
    <source>
        <dbReference type="EMBL" id="MDP9611861.1"/>
    </source>
</evidence>
<proteinExistence type="predicted"/>
<accession>A0ABT9KTW2</accession>
<name>A0ABT9KTW2_9ACTN</name>
<evidence type="ECO:0000256" key="1">
    <source>
        <dbReference type="SAM" id="MobiDB-lite"/>
    </source>
</evidence>
<organism evidence="2 3">
    <name type="scientific">Streptomyces demainii</name>
    <dbReference type="NCBI Taxonomy" id="588122"/>
    <lineage>
        <taxon>Bacteria</taxon>
        <taxon>Bacillati</taxon>
        <taxon>Actinomycetota</taxon>
        <taxon>Actinomycetes</taxon>
        <taxon>Kitasatosporales</taxon>
        <taxon>Streptomycetaceae</taxon>
        <taxon>Streptomyces</taxon>
    </lineage>
</organism>
<evidence type="ECO:0000313" key="3">
    <source>
        <dbReference type="Proteomes" id="UP001234880"/>
    </source>
</evidence>
<feature type="region of interest" description="Disordered" evidence="1">
    <location>
        <begin position="97"/>
        <end position="120"/>
    </location>
</feature>
<dbReference type="Proteomes" id="UP001234880">
    <property type="component" value="Unassembled WGS sequence"/>
</dbReference>
<protein>
    <submittedName>
        <fullName evidence="2">Uncharacterized protein</fullName>
    </submittedName>
</protein>
<sequence>MTHPGQRVDEGAVRGRGEVGVGLQRAVEVDGGGDADADAFAADGVADGLCHFDDEAGTGLGGTAVVVGALVGGGSEELVQEVAIGAVQLDAVQAGGSGGAGEFVDDDRNVLGGQGARGGS</sequence>
<comment type="caution">
    <text evidence="2">The sequence shown here is derived from an EMBL/GenBank/DDBJ whole genome shotgun (WGS) entry which is preliminary data.</text>
</comment>
<keyword evidence="3" id="KW-1185">Reference proteome</keyword>
<dbReference type="EMBL" id="JAURUE010000001">
    <property type="protein sequence ID" value="MDP9611861.1"/>
    <property type="molecule type" value="Genomic_DNA"/>
</dbReference>
<reference evidence="2 3" key="1">
    <citation type="submission" date="2023-07" db="EMBL/GenBank/DDBJ databases">
        <title>Sequencing the genomes of 1000 actinobacteria strains.</title>
        <authorList>
            <person name="Klenk H.-P."/>
        </authorList>
    </citation>
    <scope>NUCLEOTIDE SEQUENCE [LARGE SCALE GENOMIC DNA]</scope>
    <source>
        <strain evidence="2 3">DSM 41600</strain>
    </source>
</reference>
<gene>
    <name evidence="2" type="ORF">JOF35_004138</name>
</gene>